<evidence type="ECO:0000313" key="1">
    <source>
        <dbReference type="EMBL" id="GBN27892.1"/>
    </source>
</evidence>
<sequence>YALGPIFNLLLPDAFENLPVFPKAKSIVVKFRALFRLLNAFKGRYEQLFL</sequence>
<evidence type="ECO:0000313" key="2">
    <source>
        <dbReference type="Proteomes" id="UP000499080"/>
    </source>
</evidence>
<feature type="non-terminal residue" evidence="1">
    <location>
        <position position="1"/>
    </location>
</feature>
<accession>A0A4Y2MMW6</accession>
<dbReference type="Proteomes" id="UP000499080">
    <property type="component" value="Unassembled WGS sequence"/>
</dbReference>
<name>A0A4Y2MMW6_ARAVE</name>
<keyword evidence="2" id="KW-1185">Reference proteome</keyword>
<reference evidence="1 2" key="1">
    <citation type="journal article" date="2019" name="Sci. Rep.">
        <title>Orb-weaving spider Araneus ventricosus genome elucidates the spidroin gene catalogue.</title>
        <authorList>
            <person name="Kono N."/>
            <person name="Nakamura H."/>
            <person name="Ohtoshi R."/>
            <person name="Moran D.A.P."/>
            <person name="Shinohara A."/>
            <person name="Yoshida Y."/>
            <person name="Fujiwara M."/>
            <person name="Mori M."/>
            <person name="Tomita M."/>
            <person name="Arakawa K."/>
        </authorList>
    </citation>
    <scope>NUCLEOTIDE SEQUENCE [LARGE SCALE GENOMIC DNA]</scope>
</reference>
<organism evidence="1 2">
    <name type="scientific">Araneus ventricosus</name>
    <name type="common">Orbweaver spider</name>
    <name type="synonym">Epeira ventricosa</name>
    <dbReference type="NCBI Taxonomy" id="182803"/>
    <lineage>
        <taxon>Eukaryota</taxon>
        <taxon>Metazoa</taxon>
        <taxon>Ecdysozoa</taxon>
        <taxon>Arthropoda</taxon>
        <taxon>Chelicerata</taxon>
        <taxon>Arachnida</taxon>
        <taxon>Araneae</taxon>
        <taxon>Araneomorphae</taxon>
        <taxon>Entelegynae</taxon>
        <taxon>Araneoidea</taxon>
        <taxon>Araneidae</taxon>
        <taxon>Araneus</taxon>
    </lineage>
</organism>
<proteinExistence type="predicted"/>
<dbReference type="EMBL" id="BGPR01007566">
    <property type="protein sequence ID" value="GBN27892.1"/>
    <property type="molecule type" value="Genomic_DNA"/>
</dbReference>
<protein>
    <submittedName>
        <fullName evidence="1">Uncharacterized protein</fullName>
    </submittedName>
</protein>
<dbReference type="AlphaFoldDB" id="A0A4Y2MMW6"/>
<comment type="caution">
    <text evidence="1">The sequence shown here is derived from an EMBL/GenBank/DDBJ whole genome shotgun (WGS) entry which is preliminary data.</text>
</comment>
<gene>
    <name evidence="1" type="ORF">AVEN_273681-2_1</name>
</gene>